<comment type="similarity">
    <text evidence="1">Belongs to the EcnA/EcnB lipoprotein family.</text>
</comment>
<feature type="signal peptide" evidence="7">
    <location>
        <begin position="1"/>
        <end position="18"/>
    </location>
</feature>
<gene>
    <name evidence="8" type="ORF">SAMN04488079_104172</name>
</gene>
<keyword evidence="2" id="KW-1003">Cell membrane</keyword>
<keyword evidence="4" id="KW-0472">Membrane</keyword>
<dbReference type="Proteomes" id="UP000198924">
    <property type="component" value="Unassembled WGS sequence"/>
</dbReference>
<dbReference type="Pfam" id="PF08085">
    <property type="entry name" value="Entericidin"/>
    <property type="match status" value="1"/>
</dbReference>
<keyword evidence="3 7" id="KW-0732">Signal</keyword>
<dbReference type="GO" id="GO:0016020">
    <property type="term" value="C:membrane"/>
    <property type="evidence" value="ECO:0007669"/>
    <property type="project" value="InterPro"/>
</dbReference>
<evidence type="ECO:0000313" key="9">
    <source>
        <dbReference type="Proteomes" id="UP000198924"/>
    </source>
</evidence>
<evidence type="ECO:0000313" key="8">
    <source>
        <dbReference type="EMBL" id="SFK05887.1"/>
    </source>
</evidence>
<dbReference type="STRING" id="45496.SAMN04488079_104172"/>
<evidence type="ECO:0000256" key="6">
    <source>
        <dbReference type="ARBA" id="ARBA00023288"/>
    </source>
</evidence>
<evidence type="ECO:0000256" key="3">
    <source>
        <dbReference type="ARBA" id="ARBA00022729"/>
    </source>
</evidence>
<evidence type="ECO:0000256" key="2">
    <source>
        <dbReference type="ARBA" id="ARBA00022475"/>
    </source>
</evidence>
<keyword evidence="6" id="KW-0449">Lipoprotein</keyword>
<dbReference type="EMBL" id="FOSH01000004">
    <property type="protein sequence ID" value="SFK05887.1"/>
    <property type="molecule type" value="Genomic_DNA"/>
</dbReference>
<dbReference type="OrthoDB" id="9181810at2"/>
<evidence type="ECO:0000256" key="4">
    <source>
        <dbReference type="ARBA" id="ARBA00023136"/>
    </source>
</evidence>
<evidence type="ECO:0000256" key="5">
    <source>
        <dbReference type="ARBA" id="ARBA00023139"/>
    </source>
</evidence>
<dbReference type="AlphaFoldDB" id="A0A1I3WGF0"/>
<evidence type="ECO:0000256" key="1">
    <source>
        <dbReference type="ARBA" id="ARBA00010296"/>
    </source>
</evidence>
<organism evidence="8 9">
    <name type="scientific">Methylophaga sulfidovorans</name>
    <dbReference type="NCBI Taxonomy" id="45496"/>
    <lineage>
        <taxon>Bacteria</taxon>
        <taxon>Pseudomonadati</taxon>
        <taxon>Pseudomonadota</taxon>
        <taxon>Gammaproteobacteria</taxon>
        <taxon>Thiotrichales</taxon>
        <taxon>Piscirickettsiaceae</taxon>
        <taxon>Methylophaga</taxon>
    </lineage>
</organism>
<name>A0A1I3WGF0_9GAMM</name>
<evidence type="ECO:0000256" key="7">
    <source>
        <dbReference type="SAM" id="SignalP"/>
    </source>
</evidence>
<protein>
    <submittedName>
        <fullName evidence="8">Predicted small secreted protein</fullName>
    </submittedName>
</protein>
<feature type="chain" id="PRO_5011583908" evidence="7">
    <location>
        <begin position="19"/>
        <end position="46"/>
    </location>
</feature>
<dbReference type="PROSITE" id="PS51257">
    <property type="entry name" value="PROKAR_LIPOPROTEIN"/>
    <property type="match status" value="1"/>
</dbReference>
<dbReference type="InterPro" id="IPR012556">
    <property type="entry name" value="Entericidin"/>
</dbReference>
<keyword evidence="9" id="KW-1185">Reference proteome</keyword>
<dbReference type="GO" id="GO:0009636">
    <property type="term" value="P:response to toxic substance"/>
    <property type="evidence" value="ECO:0007669"/>
    <property type="project" value="InterPro"/>
</dbReference>
<sequence>MKLVALLIPLTLTLFLSACNTMEGVGKDVESAGDAIEDSAAKHKDY</sequence>
<proteinExistence type="inferred from homology"/>
<accession>A0A1I3WGF0</accession>
<keyword evidence="5" id="KW-0564">Palmitate</keyword>
<reference evidence="9" key="1">
    <citation type="submission" date="2016-10" db="EMBL/GenBank/DDBJ databases">
        <authorList>
            <person name="Varghese N."/>
            <person name="Submissions S."/>
        </authorList>
    </citation>
    <scope>NUCLEOTIDE SEQUENCE [LARGE SCALE GENOMIC DNA]</scope>
    <source>
        <strain evidence="9">DSM 11578</strain>
    </source>
</reference>